<dbReference type="PROSITE" id="PS51257">
    <property type="entry name" value="PROKAR_LIPOPROTEIN"/>
    <property type="match status" value="1"/>
</dbReference>
<protein>
    <recommendedName>
        <fullName evidence="3">Lipoprotein</fullName>
    </recommendedName>
</protein>
<organism evidence="1 2">
    <name type="scientific">Flavobacterium terrae</name>
    <dbReference type="NCBI Taxonomy" id="415425"/>
    <lineage>
        <taxon>Bacteria</taxon>
        <taxon>Pseudomonadati</taxon>
        <taxon>Bacteroidota</taxon>
        <taxon>Flavobacteriia</taxon>
        <taxon>Flavobacteriales</taxon>
        <taxon>Flavobacteriaceae</taxon>
        <taxon>Flavobacterium</taxon>
    </lineage>
</organism>
<dbReference type="EMBL" id="FQZI01000001">
    <property type="protein sequence ID" value="SHI42313.1"/>
    <property type="molecule type" value="Genomic_DNA"/>
</dbReference>
<reference evidence="2" key="1">
    <citation type="submission" date="2016-11" db="EMBL/GenBank/DDBJ databases">
        <authorList>
            <person name="Varghese N."/>
            <person name="Submissions S."/>
        </authorList>
    </citation>
    <scope>NUCLEOTIDE SEQUENCE [LARGE SCALE GENOMIC DNA]</scope>
    <source>
        <strain evidence="2">DSM 18829</strain>
    </source>
</reference>
<proteinExistence type="predicted"/>
<sequence>MRKLAFIGALMFVLLSCKCKKEVVATELKEENSKEKVETQEPKHTMSLPKNSLATRTKVDENKNQEKGMSVEYEAMSRGYFLKIVYRGNSISVGKDRNDLSQNKTIKLSSQEENELNQMLAKFDPKTLPNLKWPTEKRYYDGAAHANLVIIKDGETYTGAGFDHGFPPKEIEQFVKKLVELSEREK</sequence>
<dbReference type="Proteomes" id="UP000184488">
    <property type="component" value="Unassembled WGS sequence"/>
</dbReference>
<evidence type="ECO:0008006" key="3">
    <source>
        <dbReference type="Google" id="ProtNLM"/>
    </source>
</evidence>
<dbReference type="STRING" id="415425.SAMN05444363_0499"/>
<evidence type="ECO:0000313" key="1">
    <source>
        <dbReference type="EMBL" id="SHI42313.1"/>
    </source>
</evidence>
<dbReference type="AlphaFoldDB" id="A0A1M6B1E4"/>
<dbReference type="RefSeq" id="WP_084127062.1">
    <property type="nucleotide sequence ID" value="NZ_FQZI01000001.1"/>
</dbReference>
<name>A0A1M6B1E4_9FLAO</name>
<dbReference type="OrthoDB" id="1446480at2"/>
<accession>A0A1M6B1E4</accession>
<evidence type="ECO:0000313" key="2">
    <source>
        <dbReference type="Proteomes" id="UP000184488"/>
    </source>
</evidence>
<gene>
    <name evidence="1" type="ORF">SAMN05444363_0499</name>
</gene>
<keyword evidence="2" id="KW-1185">Reference proteome</keyword>